<proteinExistence type="predicted"/>
<evidence type="ECO:0000313" key="1">
    <source>
        <dbReference type="EMBL" id="AUX38858.1"/>
    </source>
</evidence>
<sequence>MSAAACTVTTASPLPASGARKSWNDGGTPNELTTAAFMLLPSKEMSWQQLAHMMLVQALRLYLSERSHDDVGWFAALADPQLSVALGAIHADPAYPWTLQELAARAGMSRSIFTERFRERVNSRGLPRTRSVVNRASAPRKSPTRPALTWRFCARWSARRGGACGAGSLFLCRCSRIFFDGACHPLRAAEYLSSERRMHAGGSTMESCSAPQPGGS</sequence>
<name>A0A2L0EHS3_SORCE</name>
<organism evidence="1 2">
    <name type="scientific">Sorangium cellulosum</name>
    <name type="common">Polyangium cellulosum</name>
    <dbReference type="NCBI Taxonomy" id="56"/>
    <lineage>
        <taxon>Bacteria</taxon>
        <taxon>Pseudomonadati</taxon>
        <taxon>Myxococcota</taxon>
        <taxon>Polyangia</taxon>
        <taxon>Polyangiales</taxon>
        <taxon>Polyangiaceae</taxon>
        <taxon>Sorangium</taxon>
    </lineage>
</organism>
<dbReference type="Proteomes" id="UP000238348">
    <property type="component" value="Chromosome"/>
</dbReference>
<evidence type="ECO:0008006" key="3">
    <source>
        <dbReference type="Google" id="ProtNLM"/>
    </source>
</evidence>
<evidence type="ECO:0000313" key="2">
    <source>
        <dbReference type="Proteomes" id="UP000238348"/>
    </source>
</evidence>
<dbReference type="SUPFAM" id="SSF46689">
    <property type="entry name" value="Homeodomain-like"/>
    <property type="match status" value="1"/>
</dbReference>
<dbReference type="AlphaFoldDB" id="A0A2L0EHS3"/>
<dbReference type="InterPro" id="IPR009057">
    <property type="entry name" value="Homeodomain-like_sf"/>
</dbReference>
<dbReference type="EMBL" id="CP012673">
    <property type="protein sequence ID" value="AUX38858.1"/>
    <property type="molecule type" value="Genomic_DNA"/>
</dbReference>
<reference evidence="1 2" key="1">
    <citation type="submission" date="2015-09" db="EMBL/GenBank/DDBJ databases">
        <title>Sorangium comparison.</title>
        <authorList>
            <person name="Zaburannyi N."/>
            <person name="Bunk B."/>
            <person name="Overmann J."/>
            <person name="Mueller R."/>
        </authorList>
    </citation>
    <scope>NUCLEOTIDE SEQUENCE [LARGE SCALE GENOMIC DNA]</scope>
    <source>
        <strain evidence="1 2">So ce26</strain>
    </source>
</reference>
<protein>
    <recommendedName>
        <fullName evidence="3">HTH araC/xylS-type domain-containing protein</fullName>
    </recommendedName>
</protein>
<gene>
    <name evidence="1" type="ORF">SOCE26_002380</name>
</gene>
<accession>A0A2L0EHS3</accession>